<evidence type="ECO:0000256" key="6">
    <source>
        <dbReference type="ARBA" id="ARBA00022801"/>
    </source>
</evidence>
<dbReference type="InterPro" id="IPR042097">
    <property type="entry name" value="Aminopeptidase_N-like_N_sf"/>
</dbReference>
<evidence type="ECO:0000313" key="18">
    <source>
        <dbReference type="Proteomes" id="UP000028725"/>
    </source>
</evidence>
<organism evidence="17 18">
    <name type="scientific">Hyalangium minutum</name>
    <dbReference type="NCBI Taxonomy" id="394096"/>
    <lineage>
        <taxon>Bacteria</taxon>
        <taxon>Pseudomonadati</taxon>
        <taxon>Myxococcota</taxon>
        <taxon>Myxococcia</taxon>
        <taxon>Myxococcales</taxon>
        <taxon>Cystobacterineae</taxon>
        <taxon>Archangiaceae</taxon>
        <taxon>Hyalangium</taxon>
    </lineage>
</organism>
<dbReference type="AlphaFoldDB" id="A0A085WEH7"/>
<comment type="cofactor">
    <cofactor evidence="10 12">
        <name>Zn(2+)</name>
        <dbReference type="ChEBI" id="CHEBI:29105"/>
    </cofactor>
    <text evidence="10 12">Binds 1 zinc ion per subunit.</text>
</comment>
<evidence type="ECO:0000259" key="15">
    <source>
        <dbReference type="Pfam" id="PF11838"/>
    </source>
</evidence>
<gene>
    <name evidence="17" type="ORF">DB31_1155</name>
</gene>
<feature type="binding site" evidence="10">
    <location>
        <position position="317"/>
    </location>
    <ligand>
        <name>Zn(2+)</name>
        <dbReference type="ChEBI" id="CHEBI:29105"/>
        <note>catalytic</note>
    </ligand>
</feature>
<dbReference type="SUPFAM" id="SSF63737">
    <property type="entry name" value="Leukotriene A4 hydrolase N-terminal domain"/>
    <property type="match status" value="1"/>
</dbReference>
<evidence type="ECO:0000256" key="3">
    <source>
        <dbReference type="ARBA" id="ARBA00022438"/>
    </source>
</evidence>
<feature type="site" description="Transition state stabilizer" evidence="11">
    <location>
        <position position="399"/>
    </location>
</feature>
<evidence type="ECO:0000313" key="17">
    <source>
        <dbReference type="EMBL" id="KFE66090.1"/>
    </source>
</evidence>
<comment type="caution">
    <text evidence="17">The sequence shown here is derived from an EMBL/GenBank/DDBJ whole genome shotgun (WGS) entry which is preliminary data.</text>
</comment>
<dbReference type="InterPro" id="IPR034016">
    <property type="entry name" value="M1_APN-typ"/>
</dbReference>
<evidence type="ECO:0000256" key="12">
    <source>
        <dbReference type="RuleBase" id="RU364040"/>
    </source>
</evidence>
<dbReference type="STRING" id="394096.DB31_1155"/>
<dbReference type="GO" id="GO:0006508">
    <property type="term" value="P:proteolysis"/>
    <property type="evidence" value="ECO:0007669"/>
    <property type="project" value="UniProtKB-KW"/>
</dbReference>
<keyword evidence="8 12" id="KW-0482">Metalloprotease</keyword>
<evidence type="ECO:0000256" key="10">
    <source>
        <dbReference type="PIRSR" id="PIRSR634016-3"/>
    </source>
</evidence>
<feature type="domain" description="Peptidase M1 membrane alanine aminopeptidase" evidence="14">
    <location>
        <begin position="242"/>
        <end position="458"/>
    </location>
</feature>
<proteinExistence type="inferred from homology"/>
<dbReference type="InterPro" id="IPR050344">
    <property type="entry name" value="Peptidase_M1_aminopeptidases"/>
</dbReference>
<dbReference type="Gene3D" id="2.60.40.1730">
    <property type="entry name" value="tricorn interacting facor f3 domain"/>
    <property type="match status" value="1"/>
</dbReference>
<evidence type="ECO:0000259" key="16">
    <source>
        <dbReference type="Pfam" id="PF17900"/>
    </source>
</evidence>
<keyword evidence="5 10" id="KW-0479">Metal-binding</keyword>
<evidence type="ECO:0000256" key="13">
    <source>
        <dbReference type="SAM" id="MobiDB-lite"/>
    </source>
</evidence>
<feature type="active site" description="Proton acceptor" evidence="9">
    <location>
        <position position="314"/>
    </location>
</feature>
<dbReference type="GO" id="GO:0016285">
    <property type="term" value="F:alanyl aminopeptidase activity"/>
    <property type="evidence" value="ECO:0007669"/>
    <property type="project" value="UniProtKB-EC"/>
</dbReference>
<evidence type="ECO:0000256" key="11">
    <source>
        <dbReference type="PIRSR" id="PIRSR634016-4"/>
    </source>
</evidence>
<evidence type="ECO:0000256" key="5">
    <source>
        <dbReference type="ARBA" id="ARBA00022723"/>
    </source>
</evidence>
<evidence type="ECO:0000256" key="8">
    <source>
        <dbReference type="ARBA" id="ARBA00023049"/>
    </source>
</evidence>
<dbReference type="InterPro" id="IPR014782">
    <property type="entry name" value="Peptidase_M1_dom"/>
</dbReference>
<evidence type="ECO:0000256" key="4">
    <source>
        <dbReference type="ARBA" id="ARBA00022670"/>
    </source>
</evidence>
<keyword evidence="6 12" id="KW-0378">Hydrolase</keyword>
<reference evidence="17 18" key="1">
    <citation type="submission" date="2014-04" db="EMBL/GenBank/DDBJ databases">
        <title>Genome assembly of Hyalangium minutum DSM 14724.</title>
        <authorList>
            <person name="Sharma G."/>
            <person name="Subramanian S."/>
        </authorList>
    </citation>
    <scope>NUCLEOTIDE SEQUENCE [LARGE SCALE GENOMIC DNA]</scope>
    <source>
        <strain evidence="17 18">DSM 14724</strain>
    </source>
</reference>
<keyword evidence="3 12" id="KW-0031">Aminopeptidase</keyword>
<dbReference type="PRINTS" id="PR00756">
    <property type="entry name" value="ALADIPTASE"/>
</dbReference>
<sequence length="874" mass="96900">MTPAAQAAPAPVADPKPPELRLPKNVRPVRYAVELTVVPTQDTFQGKMDIELEVAEATSLIWLNATELKVSSAQLSAGGNTVAARSVPGGADFVGFAFDKPVAPGAARLSVSYEGVIDKERTQGLYREKEKDTWYAYTVFEPVDARRVFPCFDEPHYKVPWRLSLRVRAGDVALANAPVESQGTPAADGMKLVTFAETPPFPSYLIAFVVGPFDVVDAGTFGRAKTPLRFIVPQGRREELAYALKSTARLVTALEDYFDMPYPFTKLDVAVVPRYRGTMEHPGLVAIGQPLALISPKEETLERRQWYDRTTLHELAHYWFGDLVTMEWWDDLWLNESSASWLEAKLIDKLEPSWKEPEDRLGEQLFALQTDGLASSHPIRQSITSRTDFESAFDNSITYFKGSSVLGMFESWMGEETFRRGLQRYMRQYAGKTTTAKELLAALSAESGRDVAAAMSTFLDQPGAPVVSVDLQCDKGQAPRLKLSQTRFFANKPQGTPPAQHWQIPICVRYGGTGPQGRACTLLTEPTGELVLSEAKACPTWVFANEDARGYYRVAYSEPLRQQLVKANLKPLTPRERGAMLADLRSFASAGQFPVAEALAMAPGLLKEQDRASTEAGVAMLSLLRPDVLPDAWMPHYERVLQKLVVPRAKALGWKDRPGEDEDTRKLRNQLLWFATLYGKDPSLLAEARTLAKAWLEDPSVVSPDRVGTLLSSAASVGDRAFFDALVSKARKEQQPEKRGMLFYALGNFRDPALVREALGLMMDGTFPLRDSWGLLFGVINKRQTRPIGYAFLKENFDKLTAGLGASEAQGLFNVPGFFCDKAARDDAQAFFTPRASHVDGAPLVLTRSLERADLCISAWERDQAAITGFLKRY</sequence>
<evidence type="ECO:0000256" key="7">
    <source>
        <dbReference type="ARBA" id="ARBA00022833"/>
    </source>
</evidence>
<dbReference type="EC" id="3.4.11.-" evidence="12"/>
<evidence type="ECO:0000256" key="1">
    <source>
        <dbReference type="ARBA" id="ARBA00000098"/>
    </source>
</evidence>
<dbReference type="PANTHER" id="PTHR11533">
    <property type="entry name" value="PROTEASE M1 ZINC METALLOPROTEASE"/>
    <property type="match status" value="1"/>
</dbReference>
<protein>
    <recommendedName>
        <fullName evidence="12">Aminopeptidase</fullName>
        <ecNumber evidence="12">3.4.11.-</ecNumber>
    </recommendedName>
</protein>
<keyword evidence="18" id="KW-1185">Reference proteome</keyword>
<keyword evidence="4 12" id="KW-0645">Protease</keyword>
<name>A0A085WEH7_9BACT</name>
<feature type="region of interest" description="Disordered" evidence="13">
    <location>
        <begin position="1"/>
        <end position="21"/>
    </location>
</feature>
<comment type="similarity">
    <text evidence="2 12">Belongs to the peptidase M1 family.</text>
</comment>
<dbReference type="InterPro" id="IPR027268">
    <property type="entry name" value="Peptidase_M4/M1_CTD_sf"/>
</dbReference>
<dbReference type="Pfam" id="PF11838">
    <property type="entry name" value="ERAP1_C"/>
    <property type="match status" value="1"/>
</dbReference>
<dbReference type="GO" id="GO:0016020">
    <property type="term" value="C:membrane"/>
    <property type="evidence" value="ECO:0007669"/>
    <property type="project" value="TreeGrafter"/>
</dbReference>
<dbReference type="InterPro" id="IPR001930">
    <property type="entry name" value="Peptidase_M1"/>
</dbReference>
<dbReference type="EMBL" id="JMCB01000011">
    <property type="protein sequence ID" value="KFE66090.1"/>
    <property type="molecule type" value="Genomic_DNA"/>
</dbReference>
<dbReference type="InterPro" id="IPR045357">
    <property type="entry name" value="Aminopeptidase_N-like_N"/>
</dbReference>
<dbReference type="Pfam" id="PF17900">
    <property type="entry name" value="Peptidase_M1_N"/>
    <property type="match status" value="1"/>
</dbReference>
<dbReference type="PANTHER" id="PTHR11533:SF174">
    <property type="entry name" value="PUROMYCIN-SENSITIVE AMINOPEPTIDASE-RELATED"/>
    <property type="match status" value="1"/>
</dbReference>
<dbReference type="GO" id="GO:0005737">
    <property type="term" value="C:cytoplasm"/>
    <property type="evidence" value="ECO:0007669"/>
    <property type="project" value="TreeGrafter"/>
</dbReference>
<dbReference type="GO" id="GO:0070006">
    <property type="term" value="F:metalloaminopeptidase activity"/>
    <property type="evidence" value="ECO:0007669"/>
    <property type="project" value="TreeGrafter"/>
</dbReference>
<dbReference type="PATRIC" id="fig|394096.3.peg.5496"/>
<feature type="compositionally biased region" description="Low complexity" evidence="13">
    <location>
        <begin position="1"/>
        <end position="13"/>
    </location>
</feature>
<dbReference type="GO" id="GO:0008270">
    <property type="term" value="F:zinc ion binding"/>
    <property type="evidence" value="ECO:0007669"/>
    <property type="project" value="UniProtKB-UniRule"/>
</dbReference>
<dbReference type="Gene3D" id="1.25.50.20">
    <property type="match status" value="1"/>
</dbReference>
<dbReference type="FunFam" id="1.10.390.10:FF:000013">
    <property type="entry name" value="Aminopeptidase N"/>
    <property type="match status" value="1"/>
</dbReference>
<comment type="catalytic activity">
    <reaction evidence="1">
        <text>Release of an N-terminal amino acid, Xaa-|-Yaa- from a peptide, amide or arylamide. Xaa is preferably Ala, but may be most amino acids including Pro (slow action). When a terminal hydrophobic residue is followed by a prolyl residue, the two may be released as an intact Xaa-Pro dipeptide.</text>
        <dbReference type="EC" id="3.4.11.2"/>
    </reaction>
</comment>
<feature type="binding site" evidence="10">
    <location>
        <position position="313"/>
    </location>
    <ligand>
        <name>Zn(2+)</name>
        <dbReference type="ChEBI" id="CHEBI:29105"/>
        <note>catalytic</note>
    </ligand>
</feature>
<accession>A0A085WEH7</accession>
<evidence type="ECO:0000259" key="14">
    <source>
        <dbReference type="Pfam" id="PF01433"/>
    </source>
</evidence>
<dbReference type="Pfam" id="PF01433">
    <property type="entry name" value="Peptidase_M1"/>
    <property type="match status" value="1"/>
</dbReference>
<dbReference type="InterPro" id="IPR024571">
    <property type="entry name" value="ERAP1-like_C_dom"/>
</dbReference>
<dbReference type="GO" id="GO:0043171">
    <property type="term" value="P:peptide catabolic process"/>
    <property type="evidence" value="ECO:0007669"/>
    <property type="project" value="TreeGrafter"/>
</dbReference>
<evidence type="ECO:0000256" key="2">
    <source>
        <dbReference type="ARBA" id="ARBA00010136"/>
    </source>
</evidence>
<feature type="domain" description="ERAP1-like C-terminal" evidence="15">
    <location>
        <begin position="541"/>
        <end position="853"/>
    </location>
</feature>
<evidence type="ECO:0000256" key="9">
    <source>
        <dbReference type="PIRSR" id="PIRSR634016-1"/>
    </source>
</evidence>
<keyword evidence="7 10" id="KW-0862">Zinc</keyword>
<dbReference type="GO" id="GO:0005615">
    <property type="term" value="C:extracellular space"/>
    <property type="evidence" value="ECO:0007669"/>
    <property type="project" value="TreeGrafter"/>
</dbReference>
<dbReference type="SUPFAM" id="SSF55486">
    <property type="entry name" value="Metalloproteases ('zincins'), catalytic domain"/>
    <property type="match status" value="1"/>
</dbReference>
<feature type="domain" description="Aminopeptidase N-like N-terminal" evidence="16">
    <location>
        <begin position="28"/>
        <end position="205"/>
    </location>
</feature>
<dbReference type="CDD" id="cd09601">
    <property type="entry name" value="M1_APN-Q_like"/>
    <property type="match status" value="1"/>
</dbReference>
<feature type="binding site" evidence="10">
    <location>
        <position position="336"/>
    </location>
    <ligand>
        <name>Zn(2+)</name>
        <dbReference type="ChEBI" id="CHEBI:29105"/>
        <note>catalytic</note>
    </ligand>
</feature>
<dbReference type="Proteomes" id="UP000028725">
    <property type="component" value="Unassembled WGS sequence"/>
</dbReference>
<dbReference type="Gene3D" id="1.10.390.10">
    <property type="entry name" value="Neutral Protease Domain 2"/>
    <property type="match status" value="1"/>
</dbReference>
<dbReference type="GO" id="GO:0042277">
    <property type="term" value="F:peptide binding"/>
    <property type="evidence" value="ECO:0007669"/>
    <property type="project" value="TreeGrafter"/>
</dbReference>
<dbReference type="Gene3D" id="2.60.40.1910">
    <property type="match status" value="1"/>
</dbReference>